<organism evidence="2 3">
    <name type="scientific">Roseburia inulinivorans</name>
    <dbReference type="NCBI Taxonomy" id="360807"/>
    <lineage>
        <taxon>Bacteria</taxon>
        <taxon>Bacillati</taxon>
        <taxon>Bacillota</taxon>
        <taxon>Clostridia</taxon>
        <taxon>Lachnospirales</taxon>
        <taxon>Lachnospiraceae</taxon>
        <taxon>Roseburia</taxon>
    </lineage>
</organism>
<gene>
    <name evidence="2" type="ORF">DW707_02445</name>
</gene>
<reference evidence="2 3" key="1">
    <citation type="submission" date="2018-08" db="EMBL/GenBank/DDBJ databases">
        <title>A genome reference for cultivated species of the human gut microbiota.</title>
        <authorList>
            <person name="Zou Y."/>
            <person name="Xue W."/>
            <person name="Luo G."/>
        </authorList>
    </citation>
    <scope>NUCLEOTIDE SEQUENCE [LARGE SCALE GENOMIC DNA]</scope>
    <source>
        <strain evidence="2 3">AM27-11</strain>
    </source>
</reference>
<name>A0A414LYU1_9FIRM</name>
<evidence type="ECO:0000313" key="2">
    <source>
        <dbReference type="EMBL" id="RHF00084.1"/>
    </source>
</evidence>
<dbReference type="PANTHER" id="PTHR22916:SF3">
    <property type="entry name" value="UDP-GLCNAC:BETAGAL BETA-1,3-N-ACETYLGLUCOSAMINYLTRANSFERASE-LIKE PROTEIN 1"/>
    <property type="match status" value="1"/>
</dbReference>
<dbReference type="InterPro" id="IPR029044">
    <property type="entry name" value="Nucleotide-diphossugar_trans"/>
</dbReference>
<dbReference type="AlphaFoldDB" id="A0A414LYU1"/>
<evidence type="ECO:0000259" key="1">
    <source>
        <dbReference type="Pfam" id="PF00535"/>
    </source>
</evidence>
<dbReference type="SUPFAM" id="SSF53448">
    <property type="entry name" value="Nucleotide-diphospho-sugar transferases"/>
    <property type="match status" value="1"/>
</dbReference>
<dbReference type="Proteomes" id="UP000286271">
    <property type="component" value="Unassembled WGS sequence"/>
</dbReference>
<dbReference type="GO" id="GO:0016758">
    <property type="term" value="F:hexosyltransferase activity"/>
    <property type="evidence" value="ECO:0007669"/>
    <property type="project" value="UniProtKB-ARBA"/>
</dbReference>
<protein>
    <submittedName>
        <fullName evidence="2">Glycosyltransferase family 2 protein</fullName>
    </submittedName>
</protein>
<feature type="domain" description="Glycosyltransferase 2-like" evidence="1">
    <location>
        <begin position="10"/>
        <end position="166"/>
    </location>
</feature>
<proteinExistence type="predicted"/>
<dbReference type="EMBL" id="QSKW01000002">
    <property type="protein sequence ID" value="RHF00084.1"/>
    <property type="molecule type" value="Genomic_DNA"/>
</dbReference>
<dbReference type="CDD" id="cd04196">
    <property type="entry name" value="GT_2_like_d"/>
    <property type="match status" value="1"/>
</dbReference>
<accession>A0A414LYU1</accession>
<dbReference type="Pfam" id="PF00535">
    <property type="entry name" value="Glycos_transf_2"/>
    <property type="match status" value="1"/>
</dbReference>
<sequence>MEMRMKKVQILMSTYNGQTYLKKQIESILAQTYPNIELIIRDDGSKDRTVEILKEYEQRYENINVVLEKNIGVTASFFSLIEKSNSDYIAFADQDDIWLPQKIEVAVQKLEKREKPALYACNKVLIDKNDDIIKENNKREKQPSFSNALVESICTGCTIVMNKRLVDLIKGHIPDQAVLHDWWCYLLSAYIGDVIYDKEAYIWYRQHGGNVVGASDHIWGKIKYNVKYILKNRGKLGKQLNEFHAVYYGEEKKDKQLQRVIAADKFPNSLKIAFSKDVRRQNIVDEVIMRVLFVFHLML</sequence>
<keyword evidence="2" id="KW-0808">Transferase</keyword>
<dbReference type="Gene3D" id="3.90.550.10">
    <property type="entry name" value="Spore Coat Polysaccharide Biosynthesis Protein SpsA, Chain A"/>
    <property type="match status" value="1"/>
</dbReference>
<dbReference type="InterPro" id="IPR001173">
    <property type="entry name" value="Glyco_trans_2-like"/>
</dbReference>
<evidence type="ECO:0000313" key="3">
    <source>
        <dbReference type="Proteomes" id="UP000286271"/>
    </source>
</evidence>
<comment type="caution">
    <text evidence="2">The sequence shown here is derived from an EMBL/GenBank/DDBJ whole genome shotgun (WGS) entry which is preliminary data.</text>
</comment>
<dbReference type="PANTHER" id="PTHR22916">
    <property type="entry name" value="GLYCOSYLTRANSFERASE"/>
    <property type="match status" value="1"/>
</dbReference>